<dbReference type="EMBL" id="JBHPBY010000092">
    <property type="protein sequence ID" value="MFC1850343.1"/>
    <property type="molecule type" value="Genomic_DNA"/>
</dbReference>
<gene>
    <name evidence="2" type="ORF">ACFL27_09150</name>
</gene>
<keyword evidence="3" id="KW-1185">Reference proteome</keyword>
<accession>A0ABV6YVX8</accession>
<organism evidence="2 3">
    <name type="scientific">candidate division CSSED10-310 bacterium</name>
    <dbReference type="NCBI Taxonomy" id="2855610"/>
    <lineage>
        <taxon>Bacteria</taxon>
        <taxon>Bacteria division CSSED10-310</taxon>
    </lineage>
</organism>
<evidence type="ECO:0000313" key="2">
    <source>
        <dbReference type="EMBL" id="MFC1850343.1"/>
    </source>
</evidence>
<protein>
    <submittedName>
        <fullName evidence="2">Uncharacterized protein</fullName>
    </submittedName>
</protein>
<sequence length="42" mass="4641">MRRHLSFIVNGKAAGGTNQGQNRTREIRPSGIVGGLEETWVF</sequence>
<evidence type="ECO:0000313" key="3">
    <source>
        <dbReference type="Proteomes" id="UP001594351"/>
    </source>
</evidence>
<dbReference type="Proteomes" id="UP001594351">
    <property type="component" value="Unassembled WGS sequence"/>
</dbReference>
<evidence type="ECO:0000256" key="1">
    <source>
        <dbReference type="SAM" id="MobiDB-lite"/>
    </source>
</evidence>
<reference evidence="2 3" key="1">
    <citation type="submission" date="2024-09" db="EMBL/GenBank/DDBJ databases">
        <title>Laminarin stimulates single cell rates of sulfate reduction while oxygen inhibits transcriptomic activity in coastal marine sediment.</title>
        <authorList>
            <person name="Lindsay M."/>
            <person name="Orcutt B."/>
            <person name="Emerson D."/>
            <person name="Stepanauskas R."/>
            <person name="D'Angelo T."/>
        </authorList>
    </citation>
    <scope>NUCLEOTIDE SEQUENCE [LARGE SCALE GENOMIC DNA]</scope>
    <source>
        <strain evidence="2">SAG AM-311-K15</strain>
    </source>
</reference>
<feature type="region of interest" description="Disordered" evidence="1">
    <location>
        <begin position="1"/>
        <end position="27"/>
    </location>
</feature>
<comment type="caution">
    <text evidence="2">The sequence shown here is derived from an EMBL/GenBank/DDBJ whole genome shotgun (WGS) entry which is preliminary data.</text>
</comment>
<proteinExistence type="predicted"/>
<name>A0ABV6YVX8_UNCC1</name>